<dbReference type="PROSITE" id="PS51779">
    <property type="entry name" value="POTRA"/>
    <property type="match status" value="1"/>
</dbReference>
<dbReference type="InterPro" id="IPR005548">
    <property type="entry name" value="Cell_div_FtsQ/DivIB_C"/>
</dbReference>
<keyword evidence="8 9" id="KW-0131">Cell cycle</keyword>
<dbReference type="GO" id="GO:0090529">
    <property type="term" value="P:cell septum assembly"/>
    <property type="evidence" value="ECO:0007669"/>
    <property type="project" value="InterPro"/>
</dbReference>
<dbReference type="PANTHER" id="PTHR35851:SF1">
    <property type="entry name" value="CELL DIVISION PROTEIN FTSQ"/>
    <property type="match status" value="1"/>
</dbReference>
<dbReference type="OrthoDB" id="9783091at2"/>
<dbReference type="GO" id="GO:0032153">
    <property type="term" value="C:cell division site"/>
    <property type="evidence" value="ECO:0007669"/>
    <property type="project" value="UniProtKB-UniRule"/>
</dbReference>
<dbReference type="InterPro" id="IPR026579">
    <property type="entry name" value="FtsQ"/>
</dbReference>
<reference evidence="11 12" key="1">
    <citation type="submission" date="2016-11" db="EMBL/GenBank/DDBJ databases">
        <authorList>
            <person name="Varghese N."/>
            <person name="Submissions S."/>
        </authorList>
    </citation>
    <scope>NUCLEOTIDE SEQUENCE [LARGE SCALE GENOMIC DNA]</scope>
    <source>
        <strain evidence="11 12">DSM 29620</strain>
    </source>
</reference>
<organism evidence="11 12">
    <name type="scientific">Lutimaribacter pacificus</name>
    <dbReference type="NCBI Taxonomy" id="391948"/>
    <lineage>
        <taxon>Bacteria</taxon>
        <taxon>Pseudomonadati</taxon>
        <taxon>Pseudomonadota</taxon>
        <taxon>Alphaproteobacteria</taxon>
        <taxon>Rhodobacterales</taxon>
        <taxon>Roseobacteraceae</taxon>
        <taxon>Lutimaribacter</taxon>
    </lineage>
</organism>
<keyword evidence="6 9" id="KW-1133">Transmembrane helix</keyword>
<dbReference type="AlphaFoldDB" id="A0A1H0JK51"/>
<comment type="subcellular location">
    <subcellularLocation>
        <location evidence="9">Cell inner membrane</location>
        <topology evidence="9">Single-pass type II membrane protein</topology>
    </subcellularLocation>
    <subcellularLocation>
        <location evidence="1">Membrane</location>
    </subcellularLocation>
    <text evidence="9">Localizes to the division septum.</text>
</comment>
<keyword evidence="2 9" id="KW-1003">Cell membrane</keyword>
<dbReference type="InterPro" id="IPR045335">
    <property type="entry name" value="FtsQ_C_sf"/>
</dbReference>
<evidence type="ECO:0000256" key="5">
    <source>
        <dbReference type="ARBA" id="ARBA00022692"/>
    </source>
</evidence>
<evidence type="ECO:0000313" key="11">
    <source>
        <dbReference type="EMBL" id="SHK09144.1"/>
    </source>
</evidence>
<dbReference type="RefSeq" id="WP_149788901.1">
    <property type="nucleotide sequence ID" value="NZ_FNIO01000005.1"/>
</dbReference>
<dbReference type="PANTHER" id="PTHR35851">
    <property type="entry name" value="CELL DIVISION PROTEIN FTSQ"/>
    <property type="match status" value="1"/>
</dbReference>
<evidence type="ECO:0000256" key="3">
    <source>
        <dbReference type="ARBA" id="ARBA00022519"/>
    </source>
</evidence>
<dbReference type="EMBL" id="FQZZ01000003">
    <property type="protein sequence ID" value="SHK09144.1"/>
    <property type="molecule type" value="Genomic_DNA"/>
</dbReference>
<evidence type="ECO:0000256" key="9">
    <source>
        <dbReference type="HAMAP-Rule" id="MF_00911"/>
    </source>
</evidence>
<comment type="function">
    <text evidence="9">Essential cell division protein.</text>
</comment>
<dbReference type="Pfam" id="PF03799">
    <property type="entry name" value="FtsQ_DivIB_C"/>
    <property type="match status" value="1"/>
</dbReference>
<name>A0A1H0JK51_9RHOB</name>
<feature type="transmembrane region" description="Helical" evidence="9">
    <location>
        <begin position="36"/>
        <end position="56"/>
    </location>
</feature>
<evidence type="ECO:0000259" key="10">
    <source>
        <dbReference type="PROSITE" id="PS51779"/>
    </source>
</evidence>
<feature type="domain" description="POTRA" evidence="10">
    <location>
        <begin position="81"/>
        <end position="149"/>
    </location>
</feature>
<dbReference type="GO" id="GO:0043093">
    <property type="term" value="P:FtsZ-dependent cytokinesis"/>
    <property type="evidence" value="ECO:0007669"/>
    <property type="project" value="UniProtKB-UniRule"/>
</dbReference>
<evidence type="ECO:0000256" key="2">
    <source>
        <dbReference type="ARBA" id="ARBA00022475"/>
    </source>
</evidence>
<evidence type="ECO:0000256" key="1">
    <source>
        <dbReference type="ARBA" id="ARBA00004370"/>
    </source>
</evidence>
<keyword evidence="4 9" id="KW-0132">Cell division</keyword>
<dbReference type="Gene3D" id="3.10.20.310">
    <property type="entry name" value="membrane protein fhac"/>
    <property type="match status" value="1"/>
</dbReference>
<evidence type="ECO:0000313" key="12">
    <source>
        <dbReference type="Proteomes" id="UP000324252"/>
    </source>
</evidence>
<evidence type="ECO:0000256" key="8">
    <source>
        <dbReference type="ARBA" id="ARBA00023306"/>
    </source>
</evidence>
<evidence type="ECO:0000256" key="6">
    <source>
        <dbReference type="ARBA" id="ARBA00022989"/>
    </source>
</evidence>
<dbReference type="Gene3D" id="3.40.50.11690">
    <property type="entry name" value="Cell division protein FtsQ/DivIB"/>
    <property type="match status" value="1"/>
</dbReference>
<keyword evidence="5 9" id="KW-0812">Transmembrane</keyword>
<sequence length="294" mass="32731">MRSLIRRRPQDARPDPAPSRWSYRMQRLMLTPGFRLFLRAGVPLALSFAVGSIYMADEGRRDALNLAIADIRTQIETRPEFMVNVMAIDGASASVDEDIREILPMDFPVSSFDLDLVAIHDTVRELPAVRDASVRVRTGGVLHIDVTERVPVVLWRNAEGLELVDETGMSVRPALSRADHPGLPVIAGAGATAQVDEALRIIRAAGPLAPRLRGLVRMGERRWDVVLDRGQRILLPEAQPVQALEQVIALDHVQEMLERDLAAVDMRLAGRPTLRMNATAVEQWWHVQKTSLGE</sequence>
<dbReference type="InterPro" id="IPR034746">
    <property type="entry name" value="POTRA"/>
</dbReference>
<dbReference type="HAMAP" id="MF_00911">
    <property type="entry name" value="FtsQ_subfam"/>
    <property type="match status" value="1"/>
</dbReference>
<keyword evidence="12" id="KW-1185">Reference proteome</keyword>
<accession>A0A1H0JK51</accession>
<keyword evidence="7 9" id="KW-0472">Membrane</keyword>
<comment type="similarity">
    <text evidence="9">Belongs to the FtsQ/DivIB family. FtsQ subfamily.</text>
</comment>
<dbReference type="GO" id="GO:0005886">
    <property type="term" value="C:plasma membrane"/>
    <property type="evidence" value="ECO:0007669"/>
    <property type="project" value="UniProtKB-SubCell"/>
</dbReference>
<gene>
    <name evidence="9" type="primary">ftsQ</name>
    <name evidence="11" type="ORF">SAMN05444142_103224</name>
</gene>
<proteinExistence type="inferred from homology"/>
<evidence type="ECO:0000256" key="7">
    <source>
        <dbReference type="ARBA" id="ARBA00023136"/>
    </source>
</evidence>
<protein>
    <recommendedName>
        <fullName evidence="9">Cell division protein FtsQ</fullName>
    </recommendedName>
</protein>
<evidence type="ECO:0000256" key="4">
    <source>
        <dbReference type="ARBA" id="ARBA00022618"/>
    </source>
</evidence>
<dbReference type="Proteomes" id="UP000324252">
    <property type="component" value="Unassembled WGS sequence"/>
</dbReference>
<keyword evidence="3 9" id="KW-0997">Cell inner membrane</keyword>